<accession>E9NZV9</accession>
<evidence type="ECO:0000256" key="1">
    <source>
        <dbReference type="SAM" id="Phobius"/>
    </source>
</evidence>
<keyword evidence="2" id="KW-0496">Mitochondrion</keyword>
<keyword evidence="1" id="KW-0812">Transmembrane</keyword>
<sequence length="91" mass="10677">MCVILVGVNIAFFPMHFLGLAGRLRRLKSCSVCRLILYSFYLSHCFLYSVWHVYWRIWGKALLLKLHYVSSKKESVCVFFMVRSITLHVSS</sequence>
<gene>
    <name evidence="2" type="primary">orf91</name>
</gene>
<keyword evidence="1" id="KW-1133">Transmembrane helix</keyword>
<dbReference type="InterPro" id="IPR036927">
    <property type="entry name" value="Cyt_c_oxase-like_su1_sf"/>
</dbReference>
<feature type="transmembrane region" description="Helical" evidence="1">
    <location>
        <begin position="36"/>
        <end position="55"/>
    </location>
</feature>
<dbReference type="SUPFAM" id="SSF81442">
    <property type="entry name" value="Cytochrome c oxidase subunit I-like"/>
    <property type="match status" value="1"/>
</dbReference>
<dbReference type="EMBL" id="HQ840955">
    <property type="protein sequence ID" value="ADV41806.1"/>
    <property type="molecule type" value="Genomic_DNA"/>
</dbReference>
<proteinExistence type="predicted"/>
<organism evidence="2">
    <name type="scientific">Bigelowiella natans</name>
    <name type="common">Pedinomonas minutissima</name>
    <name type="synonym">Chlorarachnion sp. (strain CCMP621)</name>
    <dbReference type="NCBI Taxonomy" id="227086"/>
    <lineage>
        <taxon>Eukaryota</taxon>
        <taxon>Sar</taxon>
        <taxon>Rhizaria</taxon>
        <taxon>Cercozoa</taxon>
        <taxon>Chlorarachniophyceae</taxon>
        <taxon>Bigelowiella</taxon>
    </lineage>
</organism>
<dbReference type="AlphaFoldDB" id="E9NZV9"/>
<geneLocation type="mitochondrion" evidence="2"/>
<feature type="transmembrane region" description="Helical" evidence="1">
    <location>
        <begin position="6"/>
        <end position="24"/>
    </location>
</feature>
<name>E9NZV9_BIGNA</name>
<evidence type="ECO:0000313" key="2">
    <source>
        <dbReference type="EMBL" id="ADV41806.1"/>
    </source>
</evidence>
<keyword evidence="1" id="KW-0472">Membrane</keyword>
<protein>
    <submittedName>
        <fullName evidence="2">Uncharacterized protein orf91</fullName>
    </submittedName>
</protein>
<reference evidence="2" key="1">
    <citation type="submission" date="2011-01" db="EMBL/GenBank/DDBJ databases">
        <authorList>
            <person name="Burger G."/>
        </authorList>
    </citation>
    <scope>NUCLEOTIDE SEQUENCE</scope>
</reference>
<reference evidence="2" key="2">
    <citation type="submission" date="2011-01" db="EMBL/GenBank/DDBJ databases">
        <authorList>
            <person name="McFadden G."/>
        </authorList>
    </citation>
    <scope>NUCLEOTIDE SEQUENCE</scope>
</reference>